<feature type="chain" id="PRO_5041934579" description="Peptidase A1 domain-containing protein" evidence="6">
    <location>
        <begin position="27"/>
        <end position="469"/>
    </location>
</feature>
<dbReference type="SUPFAM" id="SSF50630">
    <property type="entry name" value="Acid proteases"/>
    <property type="match status" value="1"/>
</dbReference>
<dbReference type="InterPro" id="IPR051708">
    <property type="entry name" value="Plant_Aspart_Prot_A1"/>
</dbReference>
<dbReference type="PROSITE" id="PS51767">
    <property type="entry name" value="PEPTIDASE_A1"/>
    <property type="match status" value="1"/>
</dbReference>
<evidence type="ECO:0000256" key="5">
    <source>
        <dbReference type="ARBA" id="ARBA00023180"/>
    </source>
</evidence>
<evidence type="ECO:0000256" key="2">
    <source>
        <dbReference type="ARBA" id="ARBA00022670"/>
    </source>
</evidence>
<sequence>MVAMATGSSLLLLLLLLLVAPPFSSSAVVRPGRFNTKAVRSIINRSAKEFLKDRAQQGVTDFSGRRTNDDQLGSSAADTYGAFIFELSVGTSPQQIPVIMDITSELIWVQCGSCTATSCLRYTPLDTTTFMPDLSRYVGCDTQYCQMVVPGVQPKCNSQYPACRYELDFYAADAINPTWYTSGYLANETFNFDTASVAGIVFGCSDDITLPDLAGSSGFLGFNRGALSLVTQLQITSFSYFIAPDDTGSNFVSWNWDEDGAPAAVGSRRKSQSTPLLAPTANQNPYYYVKLTGLLVDGQPLTSIPAGTFDAQPDGSGGVYMSTTLPVTYLKEAAYNALRRELVSKIQSQGVIPVDTPGDLYHLCFLTQYFANAKVPTLALVFDGADATMELTVNNYFFDLPDGQTCMSILPSTDVSVLGSLLQAGKTMTYDIHGGQLMFQTAAGVPARSPVPLIATLLIAWVLGLQTLL</sequence>
<dbReference type="PANTHER" id="PTHR47967:SF134">
    <property type="entry name" value="XYLANASE INHIBITOR C-TERMINAL DOMAIN-CONTAINING PROTEIN"/>
    <property type="match status" value="1"/>
</dbReference>
<dbReference type="GO" id="GO:0004190">
    <property type="term" value="F:aspartic-type endopeptidase activity"/>
    <property type="evidence" value="ECO:0007669"/>
    <property type="project" value="UniProtKB-KW"/>
</dbReference>
<evidence type="ECO:0000256" key="4">
    <source>
        <dbReference type="ARBA" id="ARBA00022801"/>
    </source>
</evidence>
<dbReference type="PANTHER" id="PTHR47967">
    <property type="entry name" value="OS07G0603500 PROTEIN-RELATED"/>
    <property type="match status" value="1"/>
</dbReference>
<feature type="signal peptide" evidence="6">
    <location>
        <begin position="1"/>
        <end position="26"/>
    </location>
</feature>
<keyword evidence="4" id="KW-0378">Hydrolase</keyword>
<name>A0AAD8TVF7_LOLMU</name>
<dbReference type="Pfam" id="PF14543">
    <property type="entry name" value="TAXi_N"/>
    <property type="match status" value="1"/>
</dbReference>
<keyword evidence="2" id="KW-0645">Protease</keyword>
<dbReference type="Gene3D" id="2.40.70.10">
    <property type="entry name" value="Acid Proteases"/>
    <property type="match status" value="2"/>
</dbReference>
<evidence type="ECO:0000256" key="6">
    <source>
        <dbReference type="SAM" id="SignalP"/>
    </source>
</evidence>
<keyword evidence="6" id="KW-0732">Signal</keyword>
<evidence type="ECO:0000313" key="8">
    <source>
        <dbReference type="EMBL" id="KAK1693667.1"/>
    </source>
</evidence>
<dbReference type="GO" id="GO:0006508">
    <property type="term" value="P:proteolysis"/>
    <property type="evidence" value="ECO:0007669"/>
    <property type="project" value="UniProtKB-KW"/>
</dbReference>
<dbReference type="InterPro" id="IPR032861">
    <property type="entry name" value="TAXi_N"/>
</dbReference>
<dbReference type="AlphaFoldDB" id="A0AAD8TVF7"/>
<feature type="domain" description="Peptidase A1" evidence="7">
    <location>
        <begin position="83"/>
        <end position="440"/>
    </location>
</feature>
<dbReference type="InterPro" id="IPR032799">
    <property type="entry name" value="TAXi_C"/>
</dbReference>
<keyword evidence="9" id="KW-1185">Reference proteome</keyword>
<evidence type="ECO:0000259" key="7">
    <source>
        <dbReference type="PROSITE" id="PS51767"/>
    </source>
</evidence>
<dbReference type="Proteomes" id="UP001231189">
    <property type="component" value="Unassembled WGS sequence"/>
</dbReference>
<dbReference type="Pfam" id="PF14541">
    <property type="entry name" value="TAXi_C"/>
    <property type="match status" value="1"/>
</dbReference>
<reference evidence="8" key="1">
    <citation type="submission" date="2023-07" db="EMBL/GenBank/DDBJ databases">
        <title>A chromosome-level genome assembly of Lolium multiflorum.</title>
        <authorList>
            <person name="Chen Y."/>
            <person name="Copetti D."/>
            <person name="Kolliker R."/>
            <person name="Studer B."/>
        </authorList>
    </citation>
    <scope>NUCLEOTIDE SEQUENCE</scope>
    <source>
        <strain evidence="8">02402/16</strain>
        <tissue evidence="8">Leaf</tissue>
    </source>
</reference>
<keyword evidence="3" id="KW-0064">Aspartyl protease</keyword>
<dbReference type="GO" id="GO:0005576">
    <property type="term" value="C:extracellular region"/>
    <property type="evidence" value="ECO:0007669"/>
    <property type="project" value="TreeGrafter"/>
</dbReference>
<evidence type="ECO:0000256" key="1">
    <source>
        <dbReference type="ARBA" id="ARBA00007447"/>
    </source>
</evidence>
<dbReference type="InterPro" id="IPR034161">
    <property type="entry name" value="Pepsin-like_plant"/>
</dbReference>
<dbReference type="InterPro" id="IPR033121">
    <property type="entry name" value="PEPTIDASE_A1"/>
</dbReference>
<organism evidence="8 9">
    <name type="scientific">Lolium multiflorum</name>
    <name type="common">Italian ryegrass</name>
    <name type="synonym">Lolium perenne subsp. multiflorum</name>
    <dbReference type="NCBI Taxonomy" id="4521"/>
    <lineage>
        <taxon>Eukaryota</taxon>
        <taxon>Viridiplantae</taxon>
        <taxon>Streptophyta</taxon>
        <taxon>Embryophyta</taxon>
        <taxon>Tracheophyta</taxon>
        <taxon>Spermatophyta</taxon>
        <taxon>Magnoliopsida</taxon>
        <taxon>Liliopsida</taxon>
        <taxon>Poales</taxon>
        <taxon>Poaceae</taxon>
        <taxon>BOP clade</taxon>
        <taxon>Pooideae</taxon>
        <taxon>Poodae</taxon>
        <taxon>Poeae</taxon>
        <taxon>Poeae Chloroplast Group 2 (Poeae type)</taxon>
        <taxon>Loliodinae</taxon>
        <taxon>Loliinae</taxon>
        <taxon>Lolium</taxon>
    </lineage>
</organism>
<evidence type="ECO:0000256" key="3">
    <source>
        <dbReference type="ARBA" id="ARBA00022750"/>
    </source>
</evidence>
<protein>
    <recommendedName>
        <fullName evidence="7">Peptidase A1 domain-containing protein</fullName>
    </recommendedName>
</protein>
<dbReference type="EMBL" id="JAUUTY010000001">
    <property type="protein sequence ID" value="KAK1693667.1"/>
    <property type="molecule type" value="Genomic_DNA"/>
</dbReference>
<comment type="similarity">
    <text evidence="1">Belongs to the peptidase A1 family.</text>
</comment>
<proteinExistence type="inferred from homology"/>
<dbReference type="InterPro" id="IPR021109">
    <property type="entry name" value="Peptidase_aspartic_dom_sf"/>
</dbReference>
<accession>A0AAD8TVF7</accession>
<gene>
    <name evidence="8" type="ORF">QYE76_010364</name>
</gene>
<keyword evidence="5" id="KW-0325">Glycoprotein</keyword>
<comment type="caution">
    <text evidence="8">The sequence shown here is derived from an EMBL/GenBank/DDBJ whole genome shotgun (WGS) entry which is preliminary data.</text>
</comment>
<evidence type="ECO:0000313" key="9">
    <source>
        <dbReference type="Proteomes" id="UP001231189"/>
    </source>
</evidence>
<dbReference type="CDD" id="cd05476">
    <property type="entry name" value="pepsin_A_like_plant"/>
    <property type="match status" value="1"/>
</dbReference>